<feature type="transmembrane region" description="Helical" evidence="2">
    <location>
        <begin position="49"/>
        <end position="71"/>
    </location>
</feature>
<dbReference type="EMBL" id="WNWR01000069">
    <property type="protein sequence ID" value="KAE9992147.1"/>
    <property type="molecule type" value="Genomic_DNA"/>
</dbReference>
<feature type="transmembrane region" description="Helical" evidence="2">
    <location>
        <begin position="92"/>
        <end position="115"/>
    </location>
</feature>
<organism evidence="3 4">
    <name type="scientific">Venturia inaequalis</name>
    <name type="common">Apple scab fungus</name>
    <dbReference type="NCBI Taxonomy" id="5025"/>
    <lineage>
        <taxon>Eukaryota</taxon>
        <taxon>Fungi</taxon>
        <taxon>Dikarya</taxon>
        <taxon>Ascomycota</taxon>
        <taxon>Pezizomycotina</taxon>
        <taxon>Dothideomycetes</taxon>
        <taxon>Pleosporomycetidae</taxon>
        <taxon>Venturiales</taxon>
        <taxon>Venturiaceae</taxon>
        <taxon>Venturia</taxon>
    </lineage>
</organism>
<evidence type="ECO:0000256" key="2">
    <source>
        <dbReference type="SAM" id="Phobius"/>
    </source>
</evidence>
<keyword evidence="2" id="KW-0472">Membrane</keyword>
<keyword evidence="2" id="KW-1133">Transmembrane helix</keyword>
<name>A0A8H3VKX9_VENIN</name>
<feature type="region of interest" description="Disordered" evidence="1">
    <location>
        <begin position="257"/>
        <end position="351"/>
    </location>
</feature>
<keyword evidence="2" id="KW-0812">Transmembrane</keyword>
<dbReference type="AlphaFoldDB" id="A0A8H3VKX9"/>
<feature type="region of interest" description="Disordered" evidence="1">
    <location>
        <begin position="437"/>
        <end position="470"/>
    </location>
</feature>
<feature type="compositionally biased region" description="Low complexity" evidence="1">
    <location>
        <begin position="455"/>
        <end position="470"/>
    </location>
</feature>
<accession>A0A8H3VKX9</accession>
<gene>
    <name evidence="3" type="ORF">EG327_009982</name>
</gene>
<feature type="compositionally biased region" description="Polar residues" evidence="1">
    <location>
        <begin position="323"/>
        <end position="332"/>
    </location>
</feature>
<feature type="compositionally biased region" description="Polar residues" evidence="1">
    <location>
        <begin position="273"/>
        <end position="283"/>
    </location>
</feature>
<sequence>MTPNLSKPRYRATVAITIYLQTILWASLIGIVVSLTALVIAIIDMVLRPASILLFVSSFFTILYLIFHTLAARRRRSSKYKENASVIVKRSAYILTRMTIGLVLLWLITTGWNLIVAARQPVCFPDGVLAAYWQAGGACIAQRFGTAIAMILLIASSALFATLETSHDPIKSDLFGITRDQYPTLDPTKYRTASIHQLSFPGQGGAVENWEKSVAHSRIQNISSAMIRRSIREVSDAVNTTPMLQLLTGTTTANEVGATMSPRSLGEFPVSRPGTSLNSSSRVSIAPELTNLPPRRPRQVIRETRSTPSFSLRSPPPARMLRTSHSTPSLRSGSHHPYIKSHSRSASGSSLSLPGFNPPLSSPLFRAPLHPVVSMTDSAWKAVHPPSSEFQQRTQHGLFGSKSSASASTSNVPITYASSRVAAREQSLALHGSRAQSVNGFGHHSRNHSSTTAISHARSTSLGTSSSHSLDPVRAWVGTQQRLLSSASVTNALVDRDVALRRVDAMLGPPPMRREEMDLARRLEGKLMEVQRRLDVRDAGVVSESESGSGSSYSLGEIERGLCMSPVVESCGGNGID</sequence>
<feature type="compositionally biased region" description="Basic residues" evidence="1">
    <location>
        <begin position="333"/>
        <end position="343"/>
    </location>
</feature>
<evidence type="ECO:0000313" key="3">
    <source>
        <dbReference type="EMBL" id="KAE9992147.1"/>
    </source>
</evidence>
<reference evidence="3 4" key="1">
    <citation type="submission" date="2019-07" db="EMBL/GenBank/DDBJ databases">
        <title>Venturia inaequalis Genome Resource.</title>
        <authorList>
            <person name="Lichtner F.J."/>
        </authorList>
    </citation>
    <scope>NUCLEOTIDE SEQUENCE [LARGE SCALE GENOMIC DNA]</scope>
    <source>
        <strain evidence="3 4">DMI_063113</strain>
    </source>
</reference>
<comment type="caution">
    <text evidence="3">The sequence shown here is derived from an EMBL/GenBank/DDBJ whole genome shotgun (WGS) entry which is preliminary data.</text>
</comment>
<evidence type="ECO:0000256" key="1">
    <source>
        <dbReference type="SAM" id="MobiDB-lite"/>
    </source>
</evidence>
<protein>
    <submittedName>
        <fullName evidence="3">Uncharacterized protein</fullName>
    </submittedName>
</protein>
<keyword evidence="4" id="KW-1185">Reference proteome</keyword>
<dbReference type="Proteomes" id="UP000490939">
    <property type="component" value="Unassembled WGS sequence"/>
</dbReference>
<proteinExistence type="predicted"/>
<feature type="transmembrane region" description="Helical" evidence="2">
    <location>
        <begin position="12"/>
        <end position="43"/>
    </location>
</feature>
<feature type="compositionally biased region" description="Low complexity" evidence="1">
    <location>
        <begin position="401"/>
        <end position="410"/>
    </location>
</feature>
<feature type="region of interest" description="Disordered" evidence="1">
    <location>
        <begin position="384"/>
        <end position="411"/>
    </location>
</feature>
<evidence type="ECO:0000313" key="4">
    <source>
        <dbReference type="Proteomes" id="UP000490939"/>
    </source>
</evidence>